<dbReference type="PIRSF" id="PIRSF002741">
    <property type="entry name" value="MppA"/>
    <property type="match status" value="1"/>
</dbReference>
<protein>
    <submittedName>
        <fullName evidence="4">Nickel ABC transporter, nickel/metallophore periplasmic binding protein</fullName>
    </submittedName>
</protein>
<accession>A0A1V2H185</accession>
<reference evidence="4 5" key="1">
    <citation type="submission" date="2016-10" db="EMBL/GenBank/DDBJ databases">
        <title>Draft Genome sequence of Roseomonas sp. strain M3.</title>
        <authorList>
            <person name="Subhash Y."/>
            <person name="Lee S."/>
        </authorList>
    </citation>
    <scope>NUCLEOTIDE SEQUENCE [LARGE SCALE GENOMIC DNA]</scope>
    <source>
        <strain evidence="4 5">M3</strain>
    </source>
</reference>
<evidence type="ECO:0000313" key="4">
    <source>
        <dbReference type="EMBL" id="ONG52308.1"/>
    </source>
</evidence>
<dbReference type="InterPro" id="IPR030678">
    <property type="entry name" value="Peptide/Ni-bd"/>
</dbReference>
<dbReference type="GO" id="GO:0015833">
    <property type="term" value="P:peptide transport"/>
    <property type="evidence" value="ECO:0007669"/>
    <property type="project" value="TreeGrafter"/>
</dbReference>
<feature type="domain" description="Solute-binding protein family 5" evidence="3">
    <location>
        <begin position="70"/>
        <end position="436"/>
    </location>
</feature>
<dbReference type="SUPFAM" id="SSF53850">
    <property type="entry name" value="Periplasmic binding protein-like II"/>
    <property type="match status" value="1"/>
</dbReference>
<comment type="subcellular location">
    <subcellularLocation>
        <location evidence="1">Periplasm</location>
    </subcellularLocation>
</comment>
<dbReference type="Gene3D" id="3.10.105.10">
    <property type="entry name" value="Dipeptide-binding Protein, Domain 3"/>
    <property type="match status" value="1"/>
</dbReference>
<evidence type="ECO:0000313" key="5">
    <source>
        <dbReference type="Proteomes" id="UP000188879"/>
    </source>
</evidence>
<dbReference type="PANTHER" id="PTHR30290">
    <property type="entry name" value="PERIPLASMIC BINDING COMPONENT OF ABC TRANSPORTER"/>
    <property type="match status" value="1"/>
</dbReference>
<keyword evidence="5" id="KW-1185">Reference proteome</keyword>
<evidence type="ECO:0000259" key="3">
    <source>
        <dbReference type="Pfam" id="PF00496"/>
    </source>
</evidence>
<dbReference type="CDD" id="cd08489">
    <property type="entry name" value="PBP2_NikA"/>
    <property type="match status" value="1"/>
</dbReference>
<dbReference type="InterPro" id="IPR011980">
    <property type="entry name" value="CntA-like"/>
</dbReference>
<dbReference type="RefSeq" id="WP_076958088.1">
    <property type="nucleotide sequence ID" value="NZ_MLCO01000141.1"/>
</dbReference>
<dbReference type="GO" id="GO:0043190">
    <property type="term" value="C:ATP-binding cassette (ABC) transporter complex"/>
    <property type="evidence" value="ECO:0007669"/>
    <property type="project" value="InterPro"/>
</dbReference>
<dbReference type="GO" id="GO:0030288">
    <property type="term" value="C:outer membrane-bounded periplasmic space"/>
    <property type="evidence" value="ECO:0007669"/>
    <property type="project" value="TreeGrafter"/>
</dbReference>
<dbReference type="Proteomes" id="UP000188879">
    <property type="component" value="Unassembled WGS sequence"/>
</dbReference>
<evidence type="ECO:0000256" key="1">
    <source>
        <dbReference type="ARBA" id="ARBA00004418"/>
    </source>
</evidence>
<sequence length="520" mass="57113">MLRRRLLQSLPVLAAPIAGPARAQQARKRLVFSWPSHAGPLHPHLYSPDQMYAQSMLYEPLVRYVEGGGLAPALATTWELEPDGRSWRFALRPGVRFSDGTPFDAAAVVANVEAVLANRPRHAWLALVERIEGAEAIDPMTVRLRLKGGYYPTLLELALPRPLRFASPAALRPDGSLAVPVGTGPWTLAETIRGRHDLFRRNPDYWGARPALEEILVRVVGDSNARALALEAGEIDLSYGTDQLDGDTFRRFAADRRFTTAISPPLATRLLAVNSARFPTEELAVRQAIAQGIDRAALVKHVLLDTEPAAETLFAENFPYTGLGLRAPRFDRAAAIARLEAAGWRLPPGARIRQRDGKPLALDLCFTGSDALQKAIAEAIQGDLARIGIEGRLIGEDAGTYQGRQRSGEFGMIFGDTWGAPYDPHAFMGSMRAPAHADYQAQRGLAMKAEIDRRITGVLAGSDEATRAEEYRWLLTTLHEQAVYFPVSFLTNKIVHRRELGTVPFGATQTDIPFERIGQG</sequence>
<dbReference type="InterPro" id="IPR039424">
    <property type="entry name" value="SBP_5"/>
</dbReference>
<dbReference type="NCBIfam" id="TIGR02294">
    <property type="entry name" value="nickel_nikA"/>
    <property type="match status" value="1"/>
</dbReference>
<proteinExistence type="inferred from homology"/>
<dbReference type="GO" id="GO:0016151">
    <property type="term" value="F:nickel cation binding"/>
    <property type="evidence" value="ECO:0007669"/>
    <property type="project" value="InterPro"/>
</dbReference>
<organism evidence="4 5">
    <name type="scientific">Teichococcus deserti</name>
    <dbReference type="NCBI Taxonomy" id="1817963"/>
    <lineage>
        <taxon>Bacteria</taxon>
        <taxon>Pseudomonadati</taxon>
        <taxon>Pseudomonadota</taxon>
        <taxon>Alphaproteobacteria</taxon>
        <taxon>Acetobacterales</taxon>
        <taxon>Roseomonadaceae</taxon>
        <taxon>Roseomonas</taxon>
    </lineage>
</organism>
<dbReference type="EMBL" id="MLCO01000141">
    <property type="protein sequence ID" value="ONG52308.1"/>
    <property type="molecule type" value="Genomic_DNA"/>
</dbReference>
<dbReference type="GO" id="GO:1904680">
    <property type="term" value="F:peptide transmembrane transporter activity"/>
    <property type="evidence" value="ECO:0007669"/>
    <property type="project" value="TreeGrafter"/>
</dbReference>
<evidence type="ECO:0000256" key="2">
    <source>
        <dbReference type="ARBA" id="ARBA00005695"/>
    </source>
</evidence>
<dbReference type="PANTHER" id="PTHR30290:SF37">
    <property type="entry name" value="NICKEL-BINDING PERIPLASMIC PROTEIN"/>
    <property type="match status" value="1"/>
</dbReference>
<name>A0A1V2H185_9PROT</name>
<comment type="similarity">
    <text evidence="2">Belongs to the bacterial solute-binding protein 5 family.</text>
</comment>
<gene>
    <name evidence="4" type="ORF">BKE38_14680</name>
</gene>
<dbReference type="Pfam" id="PF00496">
    <property type="entry name" value="SBP_bac_5"/>
    <property type="match status" value="1"/>
</dbReference>
<dbReference type="AlphaFoldDB" id="A0A1V2H185"/>
<dbReference type="InterPro" id="IPR000914">
    <property type="entry name" value="SBP_5_dom"/>
</dbReference>
<dbReference type="GO" id="GO:0015675">
    <property type="term" value="P:nickel cation transport"/>
    <property type="evidence" value="ECO:0007669"/>
    <property type="project" value="InterPro"/>
</dbReference>
<dbReference type="GO" id="GO:0020037">
    <property type="term" value="F:heme binding"/>
    <property type="evidence" value="ECO:0007669"/>
    <property type="project" value="InterPro"/>
</dbReference>
<dbReference type="OrthoDB" id="9773508at2"/>
<dbReference type="Gene3D" id="3.40.190.10">
    <property type="entry name" value="Periplasmic binding protein-like II"/>
    <property type="match status" value="1"/>
</dbReference>
<comment type="caution">
    <text evidence="4">The sequence shown here is derived from an EMBL/GenBank/DDBJ whole genome shotgun (WGS) entry which is preliminary data.</text>
</comment>